<feature type="transmembrane region" description="Helical" evidence="7">
    <location>
        <begin position="603"/>
        <end position="621"/>
    </location>
</feature>
<keyword evidence="4 7" id="KW-1133">Transmembrane helix</keyword>
<feature type="domain" description="EamA" evidence="8">
    <location>
        <begin position="304"/>
        <end position="444"/>
    </location>
</feature>
<keyword evidence="10" id="KW-1185">Reference proteome</keyword>
<comment type="similarity">
    <text evidence="2">Belongs to the drug/metabolite transporter (DMT) superfamily. Plant drug/metabolite exporter (P-DME) (TC 2.A.7.4) family.</text>
</comment>
<dbReference type="InterPro" id="IPR000620">
    <property type="entry name" value="EamA_dom"/>
</dbReference>
<evidence type="ECO:0000256" key="2">
    <source>
        <dbReference type="ARBA" id="ARBA00007635"/>
    </source>
</evidence>
<feature type="transmembrane region" description="Helical" evidence="7">
    <location>
        <begin position="479"/>
        <end position="499"/>
    </location>
</feature>
<dbReference type="InterPro" id="IPR037185">
    <property type="entry name" value="EmrE-like"/>
</dbReference>
<evidence type="ECO:0000313" key="10">
    <source>
        <dbReference type="Proteomes" id="UP000829196"/>
    </source>
</evidence>
<feature type="region of interest" description="Disordered" evidence="6">
    <location>
        <begin position="635"/>
        <end position="666"/>
    </location>
</feature>
<feature type="transmembrane region" description="Helical" evidence="7">
    <location>
        <begin position="548"/>
        <end position="565"/>
    </location>
</feature>
<proteinExistence type="inferred from homology"/>
<evidence type="ECO:0000256" key="4">
    <source>
        <dbReference type="ARBA" id="ARBA00022989"/>
    </source>
</evidence>
<feature type="transmembrane region" description="Helical" evidence="7">
    <location>
        <begin position="426"/>
        <end position="446"/>
    </location>
</feature>
<evidence type="ECO:0000256" key="1">
    <source>
        <dbReference type="ARBA" id="ARBA00004141"/>
    </source>
</evidence>
<feature type="transmembrane region" description="Helical" evidence="7">
    <location>
        <begin position="133"/>
        <end position="151"/>
    </location>
</feature>
<comment type="caution">
    <text evidence="9">The sequence shown here is derived from an EMBL/GenBank/DDBJ whole genome shotgun (WGS) entry which is preliminary data.</text>
</comment>
<feature type="transmembrane region" description="Helical" evidence="7">
    <location>
        <begin position="246"/>
        <end position="267"/>
    </location>
</feature>
<gene>
    <name evidence="9" type="ORF">KFK09_025044</name>
</gene>
<evidence type="ECO:0000256" key="3">
    <source>
        <dbReference type="ARBA" id="ARBA00022692"/>
    </source>
</evidence>
<evidence type="ECO:0000256" key="7">
    <source>
        <dbReference type="SAM" id="Phobius"/>
    </source>
</evidence>
<feature type="transmembrane region" description="Helical" evidence="7">
    <location>
        <begin position="102"/>
        <end position="121"/>
    </location>
</feature>
<feature type="transmembrane region" description="Helical" evidence="7">
    <location>
        <begin position="7"/>
        <end position="28"/>
    </location>
</feature>
<protein>
    <recommendedName>
        <fullName evidence="8">EamA domain-containing protein</fullName>
    </recommendedName>
</protein>
<dbReference type="AlphaFoldDB" id="A0A8T3AFH0"/>
<reference evidence="9" key="1">
    <citation type="journal article" date="2022" name="Front. Genet.">
        <title>Chromosome-Scale Assembly of the Dendrobium nobile Genome Provides Insights Into the Molecular Mechanism of the Biosynthesis of the Medicinal Active Ingredient of Dendrobium.</title>
        <authorList>
            <person name="Xu Q."/>
            <person name="Niu S.-C."/>
            <person name="Li K.-L."/>
            <person name="Zheng P.-J."/>
            <person name="Zhang X.-J."/>
            <person name="Jia Y."/>
            <person name="Liu Y."/>
            <person name="Niu Y.-X."/>
            <person name="Yu L.-H."/>
            <person name="Chen D.-F."/>
            <person name="Zhang G.-Q."/>
        </authorList>
    </citation>
    <scope>NUCLEOTIDE SEQUENCE</scope>
    <source>
        <tissue evidence="9">Leaf</tissue>
    </source>
</reference>
<accession>A0A8T3AFH0</accession>
<evidence type="ECO:0000256" key="6">
    <source>
        <dbReference type="SAM" id="MobiDB-lite"/>
    </source>
</evidence>
<name>A0A8T3AFH0_DENNO</name>
<feature type="transmembrane region" description="Helical" evidence="7">
    <location>
        <begin position="69"/>
        <end position="90"/>
    </location>
</feature>
<feature type="transmembrane region" description="Helical" evidence="7">
    <location>
        <begin position="577"/>
        <end position="597"/>
    </location>
</feature>
<feature type="transmembrane region" description="Helical" evidence="7">
    <location>
        <begin position="511"/>
        <end position="536"/>
    </location>
</feature>
<sequence length="670" mass="73643">MFQKVKPYAAMVFQQFSFAVMSIIFLAIVKDGMSQSVLFVYRNAVAAIFIAPFALYFESRAKKPMMTKLIFLKIMGLALFQTVLEQNLYFMGTKLTSATYGAALKNLIPSITFFLSLALRVEKLNINQVTGKAKVIGALLTLTGTLLLVLYEGPVEEFPWSKGPERYNTTENSNGNGSLRRIKGTFMILASSTSWSIFLILQSNTLKSYGANLHLTTFICSLGAVMNIVLALVMEHGRPQFFIISWDMKLFAIIYSGVVCTGITNYLLEMVLKDKGPVFAGAFSPFCMIITAIMGSFILKMKPYVAMILLQFSYAGMFIISVATLKDGMNQFVLVVYRNIVAAAVIAPFALWFERKGRPKITPIIFIKILALSVLEPVLEQNFYCMGAKLTSASFASTLENIIPAITYLMALVMRTEKFDIRRRRGQAKVIGTLLTVAGAVLMILYKGPIFDLFFYSKAREKQSNSASSIGQGKDSSKWMKGTFMIIGSSTSWSAFLILQSNTLESYPAELTLTALICSMGAVMSTTVALVANHASSKPWIIGLDKRLLAPIYTGVVCSGVAYYVQGIVMKERGPVFASAFSPLVMIMTAIMGSFILAEKLSLGMTIGAIIMVAGLYALLWGKSRDYLSSSEIERNAGESELPLATSNVSNRDSSMNGQDPKDEKISIVL</sequence>
<feature type="transmembrane region" description="Helical" evidence="7">
    <location>
        <begin position="332"/>
        <end position="353"/>
    </location>
</feature>
<dbReference type="GO" id="GO:0022857">
    <property type="term" value="F:transmembrane transporter activity"/>
    <property type="evidence" value="ECO:0007669"/>
    <property type="project" value="InterPro"/>
</dbReference>
<evidence type="ECO:0000259" key="8">
    <source>
        <dbReference type="Pfam" id="PF00892"/>
    </source>
</evidence>
<evidence type="ECO:0000256" key="5">
    <source>
        <dbReference type="ARBA" id="ARBA00023136"/>
    </source>
</evidence>
<feature type="domain" description="EamA" evidence="8">
    <location>
        <begin position="16"/>
        <end position="149"/>
    </location>
</feature>
<feature type="transmembrane region" description="Helical" evidence="7">
    <location>
        <begin position="279"/>
        <end position="298"/>
    </location>
</feature>
<dbReference type="EMBL" id="JAGYWB010000017">
    <property type="protein sequence ID" value="KAI0494898.1"/>
    <property type="molecule type" value="Genomic_DNA"/>
</dbReference>
<feature type="domain" description="EamA" evidence="8">
    <location>
        <begin position="481"/>
        <end position="620"/>
    </location>
</feature>
<keyword evidence="5 7" id="KW-0472">Membrane</keyword>
<dbReference type="OrthoDB" id="1728340at2759"/>
<dbReference type="Pfam" id="PF00892">
    <property type="entry name" value="EamA"/>
    <property type="match status" value="3"/>
</dbReference>
<dbReference type="PANTHER" id="PTHR31218">
    <property type="entry name" value="WAT1-RELATED PROTEIN"/>
    <property type="match status" value="1"/>
</dbReference>
<dbReference type="SUPFAM" id="SSF103481">
    <property type="entry name" value="Multidrug resistance efflux transporter EmrE"/>
    <property type="match status" value="3"/>
</dbReference>
<feature type="compositionally biased region" description="Polar residues" evidence="6">
    <location>
        <begin position="645"/>
        <end position="658"/>
    </location>
</feature>
<feature type="transmembrane region" description="Helical" evidence="7">
    <location>
        <begin position="40"/>
        <end position="57"/>
    </location>
</feature>
<evidence type="ECO:0000313" key="9">
    <source>
        <dbReference type="EMBL" id="KAI0494898.1"/>
    </source>
</evidence>
<comment type="subcellular location">
    <subcellularLocation>
        <location evidence="1">Membrane</location>
        <topology evidence="1">Multi-pass membrane protein</topology>
    </subcellularLocation>
</comment>
<feature type="transmembrane region" description="Helical" evidence="7">
    <location>
        <begin position="182"/>
        <end position="201"/>
    </location>
</feature>
<keyword evidence="3 7" id="KW-0812">Transmembrane</keyword>
<dbReference type="GO" id="GO:0016020">
    <property type="term" value="C:membrane"/>
    <property type="evidence" value="ECO:0007669"/>
    <property type="project" value="UniProtKB-SubCell"/>
</dbReference>
<feature type="transmembrane region" description="Helical" evidence="7">
    <location>
        <begin position="304"/>
        <end position="325"/>
    </location>
</feature>
<feature type="transmembrane region" description="Helical" evidence="7">
    <location>
        <begin position="213"/>
        <end position="234"/>
    </location>
</feature>
<feature type="transmembrane region" description="Helical" evidence="7">
    <location>
        <begin position="393"/>
        <end position="414"/>
    </location>
</feature>
<organism evidence="9 10">
    <name type="scientific">Dendrobium nobile</name>
    <name type="common">Orchid</name>
    <dbReference type="NCBI Taxonomy" id="94219"/>
    <lineage>
        <taxon>Eukaryota</taxon>
        <taxon>Viridiplantae</taxon>
        <taxon>Streptophyta</taxon>
        <taxon>Embryophyta</taxon>
        <taxon>Tracheophyta</taxon>
        <taxon>Spermatophyta</taxon>
        <taxon>Magnoliopsida</taxon>
        <taxon>Liliopsida</taxon>
        <taxon>Asparagales</taxon>
        <taxon>Orchidaceae</taxon>
        <taxon>Epidendroideae</taxon>
        <taxon>Malaxideae</taxon>
        <taxon>Dendrobiinae</taxon>
        <taxon>Dendrobium</taxon>
    </lineage>
</organism>
<dbReference type="InterPro" id="IPR030184">
    <property type="entry name" value="WAT1-related"/>
</dbReference>
<dbReference type="Proteomes" id="UP000829196">
    <property type="component" value="Unassembled WGS sequence"/>
</dbReference>